<protein>
    <recommendedName>
        <fullName evidence="3">Phytanoyl-CoA dioxygenase</fullName>
    </recommendedName>
</protein>
<evidence type="ECO:0000313" key="2">
    <source>
        <dbReference type="Proteomes" id="UP001597151"/>
    </source>
</evidence>
<comment type="caution">
    <text evidence="1">The sequence shown here is derived from an EMBL/GenBank/DDBJ whole genome shotgun (WGS) entry which is preliminary data.</text>
</comment>
<proteinExistence type="predicted"/>
<dbReference type="SUPFAM" id="SSF51197">
    <property type="entry name" value="Clavaminate synthase-like"/>
    <property type="match status" value="1"/>
</dbReference>
<dbReference type="EMBL" id="JBHTKR010000002">
    <property type="protein sequence ID" value="MFD1194208.1"/>
    <property type="molecule type" value="Genomic_DNA"/>
</dbReference>
<name>A0ABW3TAW0_9RHOB</name>
<accession>A0ABW3TAW0</accession>
<keyword evidence="2" id="KW-1185">Reference proteome</keyword>
<dbReference type="Proteomes" id="UP001597151">
    <property type="component" value="Unassembled WGS sequence"/>
</dbReference>
<dbReference type="RefSeq" id="WP_380789580.1">
    <property type="nucleotide sequence ID" value="NZ_JBHTKR010000002.1"/>
</dbReference>
<evidence type="ECO:0000313" key="1">
    <source>
        <dbReference type="EMBL" id="MFD1194208.1"/>
    </source>
</evidence>
<gene>
    <name evidence="1" type="ORF">ACFQ3C_05965</name>
</gene>
<sequence>MPDLATDGWVTFAADPSVLTWVAAARPQALAAVNDPVQRAQGLVCEGTWFVGVDALDNGPDGAVGGVPLTGAARRAADALFGPLPLHRAQVSVMWPGYPRPRAGESAGAFRYRLHRDAAHLDGLLAEGPERRRFIREPHAWILGLPLTACDPGASPLVVWRGSHHVLRRALQQACAGHPPAAWPDLDITQAYTQARSEVFATCERVELPAGPGQAYLLHRHLLHGVAPWAEAAKAPAEGRMIAYFRPILPGGVAQWLRDD</sequence>
<evidence type="ECO:0008006" key="3">
    <source>
        <dbReference type="Google" id="ProtNLM"/>
    </source>
</evidence>
<organism evidence="1 2">
    <name type="scientific">Seohaeicola saemankumensis</name>
    <dbReference type="NCBI Taxonomy" id="481181"/>
    <lineage>
        <taxon>Bacteria</taxon>
        <taxon>Pseudomonadati</taxon>
        <taxon>Pseudomonadota</taxon>
        <taxon>Alphaproteobacteria</taxon>
        <taxon>Rhodobacterales</taxon>
        <taxon>Roseobacteraceae</taxon>
        <taxon>Seohaeicola</taxon>
    </lineage>
</organism>
<dbReference type="Gene3D" id="2.60.120.620">
    <property type="entry name" value="q2cbj1_9rhob like domain"/>
    <property type="match status" value="1"/>
</dbReference>
<reference evidence="2" key="1">
    <citation type="journal article" date="2019" name="Int. J. Syst. Evol. Microbiol.">
        <title>The Global Catalogue of Microorganisms (GCM) 10K type strain sequencing project: providing services to taxonomists for standard genome sequencing and annotation.</title>
        <authorList>
            <consortium name="The Broad Institute Genomics Platform"/>
            <consortium name="The Broad Institute Genome Sequencing Center for Infectious Disease"/>
            <person name="Wu L."/>
            <person name="Ma J."/>
        </authorList>
    </citation>
    <scope>NUCLEOTIDE SEQUENCE [LARGE SCALE GENOMIC DNA]</scope>
    <source>
        <strain evidence="2">CCUG 55328</strain>
    </source>
</reference>